<keyword evidence="3" id="KW-0808">Transferase</keyword>
<feature type="binding site" evidence="1">
    <location>
        <begin position="81"/>
        <end position="94"/>
    </location>
    <ligand>
        <name>NAD(+)</name>
        <dbReference type="ChEBI" id="CHEBI:57540"/>
        <label>1</label>
    </ligand>
</feature>
<dbReference type="InParanoid" id="A0A5R8QGS5"/>
<keyword evidence="3" id="KW-0548">Nucleotidyltransferase</keyword>
<dbReference type="InterPro" id="IPR006417">
    <property type="entry name" value="NadR_NMN_Atrans"/>
</dbReference>
<dbReference type="RefSeq" id="WP_138189791.1">
    <property type="nucleotide sequence ID" value="NZ_VBWP01000001.1"/>
</dbReference>
<dbReference type="OrthoDB" id="9802794at2"/>
<dbReference type="GO" id="GO:0050262">
    <property type="term" value="F:ribosylnicotinamide kinase activity"/>
    <property type="evidence" value="ECO:0007669"/>
    <property type="project" value="UniProtKB-EC"/>
</dbReference>
<feature type="binding site" evidence="1">
    <location>
        <begin position="196"/>
        <end position="198"/>
    </location>
    <ligand>
        <name>NAD(+)</name>
        <dbReference type="ChEBI" id="CHEBI:57540"/>
        <label>2</label>
    </ligand>
</feature>
<organism evidence="3 4">
    <name type="scientific">Culicoidibacter larvae</name>
    <dbReference type="NCBI Taxonomy" id="2579976"/>
    <lineage>
        <taxon>Bacteria</taxon>
        <taxon>Bacillati</taxon>
        <taxon>Bacillota</taxon>
        <taxon>Culicoidibacteria</taxon>
        <taxon>Culicoidibacterales</taxon>
        <taxon>Culicoidibacteraceae</taxon>
        <taxon>Culicoidibacter</taxon>
    </lineage>
</organism>
<feature type="binding site" evidence="1">
    <location>
        <position position="14"/>
    </location>
    <ligand>
        <name>NAD(+)</name>
        <dbReference type="ChEBI" id="CHEBI:57540"/>
        <label>1</label>
    </ligand>
</feature>
<keyword evidence="4" id="KW-1185">Reference proteome</keyword>
<dbReference type="Proteomes" id="UP000306912">
    <property type="component" value="Unassembled WGS sequence"/>
</dbReference>
<evidence type="ECO:0000259" key="2">
    <source>
        <dbReference type="Pfam" id="PF13521"/>
    </source>
</evidence>
<dbReference type="Pfam" id="PF13521">
    <property type="entry name" value="AAA_28"/>
    <property type="match status" value="1"/>
</dbReference>
<dbReference type="Gene3D" id="3.40.50.300">
    <property type="entry name" value="P-loop containing nucleotide triphosphate hydrolases"/>
    <property type="match status" value="1"/>
</dbReference>
<dbReference type="SUPFAM" id="SSF52540">
    <property type="entry name" value="P-loop containing nucleoside triphosphate hydrolases"/>
    <property type="match status" value="1"/>
</dbReference>
<evidence type="ECO:0000313" key="3">
    <source>
        <dbReference type="EMBL" id="TLG77182.1"/>
    </source>
</evidence>
<dbReference type="InterPro" id="IPR027417">
    <property type="entry name" value="P-loop_NTPase"/>
</dbReference>
<dbReference type="InterPro" id="IPR038727">
    <property type="entry name" value="NadR/Ttd14_AAA_dom"/>
</dbReference>
<dbReference type="InterPro" id="IPR004821">
    <property type="entry name" value="Cyt_trans-like"/>
</dbReference>
<name>A0A5R8QGS5_9FIRM</name>
<feature type="binding site" evidence="1">
    <location>
        <begin position="7"/>
        <end position="10"/>
    </location>
    <ligand>
        <name>NAD(+)</name>
        <dbReference type="ChEBI" id="CHEBI:57540"/>
        <label>1</label>
    </ligand>
</feature>
<dbReference type="Gene3D" id="3.40.50.620">
    <property type="entry name" value="HUPs"/>
    <property type="match status" value="1"/>
</dbReference>
<evidence type="ECO:0000313" key="4">
    <source>
        <dbReference type="Proteomes" id="UP000306912"/>
    </source>
</evidence>
<dbReference type="NCBIfam" id="TIGR01526">
    <property type="entry name" value="nadR_NMN_Atrans"/>
    <property type="match status" value="1"/>
</dbReference>
<dbReference type="GO" id="GO:0000166">
    <property type="term" value="F:nucleotide binding"/>
    <property type="evidence" value="ECO:0007669"/>
    <property type="project" value="UniProtKB-KW"/>
</dbReference>
<dbReference type="PANTHER" id="PTHR37512:SF1">
    <property type="entry name" value="NADR_TTD14 AAA DOMAIN-CONTAINING PROTEIN"/>
    <property type="match status" value="1"/>
</dbReference>
<keyword evidence="3" id="KW-0418">Kinase</keyword>
<proteinExistence type="predicted"/>
<evidence type="ECO:0000256" key="1">
    <source>
        <dbReference type="PIRSR" id="PIRSR004776-1"/>
    </source>
</evidence>
<dbReference type="InterPro" id="IPR052735">
    <property type="entry name" value="NAD_biosynth-regulator"/>
</dbReference>
<sequence>MKTGVIFGKFFPLHTGHIHFINMASSLVDKLYIFVGVDSDRDQILFNDSKLRAFPTPQDRLRWVAKTFQKQDTIEAHILDESGIPFYPNGWAGWSDRVKEKFKEFDINPDIVFSSELDDIENYQKYFGLPTKIIDATRSFVHISATDIRQHPFRNWDYIPNEVKPFFVRTVAILGGESSGKSILVNKLAHVFNTTSAWEYGRDYVYQELGGTEEALQYSDYPKIALEHHKFIEYAVRHANRIAFLDTDFLTTQAFCIQYEGRKNPVLDTLINEFQFDKVILLDNNTPWVDDGMRSLGTPQKRRDFQNLLIDLLDEYNIEYTVIDDKSYEDRYLAAIDIVQKLLND</sequence>
<comment type="caution">
    <text evidence="3">The sequence shown here is derived from an EMBL/GenBank/DDBJ whole genome shotgun (WGS) entry which is preliminary data.</text>
</comment>
<dbReference type="NCBIfam" id="TIGR00125">
    <property type="entry name" value="cyt_tran_rel"/>
    <property type="match status" value="1"/>
</dbReference>
<gene>
    <name evidence="3" type="primary">nadR</name>
    <name evidence="3" type="ORF">FEZ08_00765</name>
</gene>
<reference evidence="3 4" key="1">
    <citation type="submission" date="2019-05" db="EMBL/GenBank/DDBJ databases">
        <title>Culicoidintestinum kansasii gen. nov., sp. nov. from the gastrointestinal tract of the biting midge, Culicoides sonorensis.</title>
        <authorList>
            <person name="Neupane S."/>
            <person name="Ghosh A."/>
            <person name="Gunther S."/>
            <person name="Martin K."/>
            <person name="Zurek L."/>
        </authorList>
    </citation>
    <scope>NUCLEOTIDE SEQUENCE [LARGE SCALE GENOMIC DNA]</scope>
    <source>
        <strain evidence="3 4">CS-1</strain>
    </source>
</reference>
<dbReference type="GO" id="GO:0000309">
    <property type="term" value="F:nicotinamide-nucleotide adenylyltransferase activity"/>
    <property type="evidence" value="ECO:0007669"/>
    <property type="project" value="UniProtKB-EC"/>
</dbReference>
<protein>
    <submittedName>
        <fullName evidence="3">Multifunctional transcriptional regulator/nicotinamide-nucleotide adenylyltransferase/ribosylnicotinamide kinase NadR</fullName>
        <ecNumber evidence="3">2.7.1.22</ecNumber>
        <ecNumber evidence="3">2.7.7.1</ecNumber>
    </submittedName>
</protein>
<dbReference type="PANTHER" id="PTHR37512">
    <property type="entry name" value="TRIFUNCTIONAL NAD BIOSYNTHESIS/REGULATOR PROTEIN NADR"/>
    <property type="match status" value="1"/>
</dbReference>
<keyword evidence="1" id="KW-0547">Nucleotide-binding</keyword>
<dbReference type="InterPro" id="IPR016429">
    <property type="entry name" value="NAD_NadR"/>
</dbReference>
<dbReference type="EC" id="2.7.1.22" evidence="3"/>
<dbReference type="GO" id="GO:0009435">
    <property type="term" value="P:NAD+ biosynthetic process"/>
    <property type="evidence" value="ECO:0007669"/>
    <property type="project" value="InterPro"/>
</dbReference>
<dbReference type="NCBIfam" id="NF005988">
    <property type="entry name" value="PRK08099.1"/>
    <property type="match status" value="1"/>
</dbReference>
<dbReference type="InterPro" id="IPR014729">
    <property type="entry name" value="Rossmann-like_a/b/a_fold"/>
</dbReference>
<feature type="binding site" evidence="1">
    <location>
        <position position="41"/>
    </location>
    <ligand>
        <name>NAD(+)</name>
        <dbReference type="ChEBI" id="CHEBI:57540"/>
        <label>1</label>
    </ligand>
</feature>
<dbReference type="AlphaFoldDB" id="A0A5R8QGS5"/>
<dbReference type="EMBL" id="VBWP01000001">
    <property type="protein sequence ID" value="TLG77182.1"/>
    <property type="molecule type" value="Genomic_DNA"/>
</dbReference>
<feature type="binding site" evidence="1">
    <location>
        <begin position="114"/>
        <end position="116"/>
    </location>
    <ligand>
        <name>NAD(+)</name>
        <dbReference type="ChEBI" id="CHEBI:57540"/>
        <label>1</label>
    </ligand>
</feature>
<dbReference type="PIRSF" id="PIRSF004776">
    <property type="entry name" value="NadR_NMNAT/RNK"/>
    <property type="match status" value="1"/>
</dbReference>
<accession>A0A5R8QGS5</accession>
<dbReference type="SUPFAM" id="SSF52374">
    <property type="entry name" value="Nucleotidylyl transferase"/>
    <property type="match status" value="1"/>
</dbReference>
<feature type="domain" description="NadR/Ttd14 AAA" evidence="2">
    <location>
        <begin position="171"/>
        <end position="331"/>
    </location>
</feature>
<dbReference type="EC" id="2.7.7.1" evidence="3"/>